<dbReference type="InterPro" id="IPR000542">
    <property type="entry name" value="Carn_acyl_trans"/>
</dbReference>
<organism evidence="5">
    <name type="scientific">Tetraodon nigroviridis</name>
    <name type="common">Spotted green pufferfish</name>
    <name type="synonym">Chelonodon nigroviridis</name>
    <dbReference type="NCBI Taxonomy" id="99883"/>
    <lineage>
        <taxon>Eukaryota</taxon>
        <taxon>Metazoa</taxon>
        <taxon>Chordata</taxon>
        <taxon>Craniata</taxon>
        <taxon>Vertebrata</taxon>
        <taxon>Euteleostomi</taxon>
        <taxon>Actinopterygii</taxon>
        <taxon>Neopterygii</taxon>
        <taxon>Teleostei</taxon>
        <taxon>Neoteleostei</taxon>
        <taxon>Acanthomorphata</taxon>
        <taxon>Eupercaria</taxon>
        <taxon>Tetraodontiformes</taxon>
        <taxon>Tetradontoidea</taxon>
        <taxon>Tetraodontidae</taxon>
        <taxon>Tetraodon</taxon>
    </lineage>
</organism>
<dbReference type="InterPro" id="IPR039551">
    <property type="entry name" value="Cho/carn_acyl_trans"/>
</dbReference>
<dbReference type="GO" id="GO:0006635">
    <property type="term" value="P:fatty acid beta-oxidation"/>
    <property type="evidence" value="ECO:0007669"/>
    <property type="project" value="UniProtKB-UniPathway"/>
</dbReference>
<dbReference type="PANTHER" id="PTHR22589">
    <property type="entry name" value="CARNITINE O-ACYLTRANSFERASE"/>
    <property type="match status" value="1"/>
</dbReference>
<proteinExistence type="predicted"/>
<dbReference type="AlphaFoldDB" id="Q4SCM9"/>
<dbReference type="KEGG" id="tng:GSTEN00020423G001"/>
<evidence type="ECO:0000256" key="3">
    <source>
        <dbReference type="ARBA" id="ARBA00048999"/>
    </source>
</evidence>
<dbReference type="OrthoDB" id="240216at2759"/>
<dbReference type="Pfam" id="PF00755">
    <property type="entry name" value="Carn_acyltransf"/>
    <property type="match status" value="1"/>
</dbReference>
<comment type="catalytic activity">
    <reaction evidence="3">
        <text>4,8-dimethylnonanoyl-CoA + (R)-carnitine = O-4,8-dimethylnonanoyl-(R)-carnitine + CoA</text>
        <dbReference type="Rhea" id="RHEA:44860"/>
        <dbReference type="ChEBI" id="CHEBI:16347"/>
        <dbReference type="ChEBI" id="CHEBI:57287"/>
        <dbReference type="ChEBI" id="CHEBI:77061"/>
        <dbReference type="ChEBI" id="CHEBI:84654"/>
    </reaction>
</comment>
<evidence type="ECO:0000256" key="1">
    <source>
        <dbReference type="ARBA" id="ARBA00005005"/>
    </source>
</evidence>
<keyword evidence="2" id="KW-0012">Acyltransferase</keyword>
<comment type="pathway">
    <text evidence="1">Lipid metabolism; fatty acid beta-oxidation.</text>
</comment>
<dbReference type="Gene3D" id="1.10.275.20">
    <property type="entry name" value="Choline/Carnitine o-acyltransferase"/>
    <property type="match status" value="1"/>
</dbReference>
<feature type="domain" description="Choline/carnitine acyltransferase" evidence="4">
    <location>
        <begin position="19"/>
        <end position="57"/>
    </location>
</feature>
<gene>
    <name evidence="5" type="ORF">GSTENG00020423001</name>
</gene>
<evidence type="ECO:0000313" key="5">
    <source>
        <dbReference type="EMBL" id="CAG01603.1"/>
    </source>
</evidence>
<evidence type="ECO:0000256" key="2">
    <source>
        <dbReference type="ARBA" id="ARBA00023315"/>
    </source>
</evidence>
<dbReference type="InterPro" id="IPR042572">
    <property type="entry name" value="Carn_acyl_trans_N"/>
</dbReference>
<accession>Q4SCM9</accession>
<sequence>YLQRSLVPTMHYQKSLPRLPIPELEDTMRRFVAAQRPLLSDHEFRNIREKSPQDFLKWCRQRVTQGTGDSG</sequence>
<reference evidence="5" key="2">
    <citation type="submission" date="2004-02" db="EMBL/GenBank/DDBJ databases">
        <authorList>
            <consortium name="Genoscope"/>
            <consortium name="Whitehead Institute Centre for Genome Research"/>
        </authorList>
    </citation>
    <scope>NUCLEOTIDE SEQUENCE</scope>
</reference>
<dbReference type="GO" id="GO:0005739">
    <property type="term" value="C:mitochondrion"/>
    <property type="evidence" value="ECO:0007669"/>
    <property type="project" value="TreeGrafter"/>
</dbReference>
<reference evidence="5" key="1">
    <citation type="journal article" date="2004" name="Nature">
        <title>Genome duplication in the teleost fish Tetraodon nigroviridis reveals the early vertebrate proto-karyotype.</title>
        <authorList>
            <person name="Jaillon O."/>
            <person name="Aury J.-M."/>
            <person name="Brunet F."/>
            <person name="Petit J.-L."/>
            <person name="Stange-Thomann N."/>
            <person name="Mauceli E."/>
            <person name="Bouneau L."/>
            <person name="Fischer C."/>
            <person name="Ozouf-Costaz C."/>
            <person name="Bernot A."/>
            <person name="Nicaud S."/>
            <person name="Jaffe D."/>
            <person name="Fisher S."/>
            <person name="Lutfalla G."/>
            <person name="Dossat C."/>
            <person name="Segurens B."/>
            <person name="Dasilva C."/>
            <person name="Salanoubat M."/>
            <person name="Levy M."/>
            <person name="Boudet N."/>
            <person name="Castellano S."/>
            <person name="Anthouard V."/>
            <person name="Jubin C."/>
            <person name="Castelli V."/>
            <person name="Katinka M."/>
            <person name="Vacherie B."/>
            <person name="Biemont C."/>
            <person name="Skalli Z."/>
            <person name="Cattolico L."/>
            <person name="Poulain J."/>
            <person name="De Berardinis V."/>
            <person name="Cruaud C."/>
            <person name="Duprat S."/>
            <person name="Brottier P."/>
            <person name="Coutanceau J.-P."/>
            <person name="Gouzy J."/>
            <person name="Parra G."/>
            <person name="Lardier G."/>
            <person name="Chapple C."/>
            <person name="McKernan K.J."/>
            <person name="McEwan P."/>
            <person name="Bosak S."/>
            <person name="Kellis M."/>
            <person name="Volff J.-N."/>
            <person name="Guigo R."/>
            <person name="Zody M.C."/>
            <person name="Mesirov J."/>
            <person name="Lindblad-Toh K."/>
            <person name="Birren B."/>
            <person name="Nusbaum C."/>
            <person name="Kahn D."/>
            <person name="Robinson-Rechavi M."/>
            <person name="Laudet V."/>
            <person name="Schachter V."/>
            <person name="Quetier F."/>
            <person name="Saurin W."/>
            <person name="Scarpelli C."/>
            <person name="Wincker P."/>
            <person name="Lander E.S."/>
            <person name="Weissenbach J."/>
            <person name="Roest Crollius H."/>
        </authorList>
    </citation>
    <scope>NUCLEOTIDE SEQUENCE [LARGE SCALE GENOMIC DNA]</scope>
</reference>
<dbReference type="UniPathway" id="UPA00659"/>
<dbReference type="SUPFAM" id="SSF52777">
    <property type="entry name" value="CoA-dependent acyltransferases"/>
    <property type="match status" value="1"/>
</dbReference>
<evidence type="ECO:0000259" key="4">
    <source>
        <dbReference type="Pfam" id="PF00755"/>
    </source>
</evidence>
<keyword evidence="2" id="KW-0808">Transferase</keyword>
<name>Q4SCM9_TETNG</name>
<protein>
    <submittedName>
        <fullName evidence="5">Chromosome undetermined SCAF14651, whole genome shotgun sequence</fullName>
    </submittedName>
</protein>
<dbReference type="PANTHER" id="PTHR22589:SF16">
    <property type="entry name" value="CARNITINE O-PALMITOYLTRANSFERASE 2, MITOCHONDRIAL"/>
    <property type="match status" value="1"/>
</dbReference>
<feature type="non-terminal residue" evidence="5">
    <location>
        <position position="1"/>
    </location>
</feature>
<dbReference type="EMBL" id="CAAE01014651">
    <property type="protein sequence ID" value="CAG01603.1"/>
    <property type="molecule type" value="Genomic_DNA"/>
</dbReference>
<dbReference type="GO" id="GO:0004095">
    <property type="term" value="F:carnitine O-palmitoyltransferase activity"/>
    <property type="evidence" value="ECO:0007669"/>
    <property type="project" value="TreeGrafter"/>
</dbReference>